<dbReference type="GO" id="GO:0009423">
    <property type="term" value="P:chorismate biosynthetic process"/>
    <property type="evidence" value="ECO:0007669"/>
    <property type="project" value="TreeGrafter"/>
</dbReference>
<dbReference type="SUPFAM" id="SSF51735">
    <property type="entry name" value="NAD(P)-binding Rossmann-fold domains"/>
    <property type="match status" value="1"/>
</dbReference>
<organism evidence="2 3">
    <name type="scientific">Acaromyces ingoldii</name>
    <dbReference type="NCBI Taxonomy" id="215250"/>
    <lineage>
        <taxon>Eukaryota</taxon>
        <taxon>Fungi</taxon>
        <taxon>Dikarya</taxon>
        <taxon>Basidiomycota</taxon>
        <taxon>Ustilaginomycotina</taxon>
        <taxon>Exobasidiomycetes</taxon>
        <taxon>Exobasidiales</taxon>
        <taxon>Cryptobasidiaceae</taxon>
        <taxon>Acaromyces</taxon>
    </lineage>
</organism>
<evidence type="ECO:0000256" key="1">
    <source>
        <dbReference type="SAM" id="MobiDB-lite"/>
    </source>
</evidence>
<dbReference type="InterPro" id="IPR046346">
    <property type="entry name" value="Aminoacid_DH-like_N_sf"/>
</dbReference>
<dbReference type="PANTHER" id="PTHR21089">
    <property type="entry name" value="SHIKIMATE DEHYDROGENASE"/>
    <property type="match status" value="1"/>
</dbReference>
<dbReference type="GeneID" id="37041190"/>
<dbReference type="Gene3D" id="3.40.50.720">
    <property type="entry name" value="NAD(P)-binding Rossmann-like Domain"/>
    <property type="match status" value="1"/>
</dbReference>
<dbReference type="Proteomes" id="UP000245768">
    <property type="component" value="Unassembled WGS sequence"/>
</dbReference>
<accession>A0A316YLF4</accession>
<dbReference type="InParanoid" id="A0A316YLF4"/>
<keyword evidence="3" id="KW-1185">Reference proteome</keyword>
<dbReference type="PANTHER" id="PTHR21089:SF1">
    <property type="entry name" value="BIFUNCTIONAL 3-DEHYDROQUINATE DEHYDRATASE_SHIKIMATE DEHYDROGENASE, CHLOROPLASTIC"/>
    <property type="match status" value="1"/>
</dbReference>
<gene>
    <name evidence="2" type="ORF">FA10DRAFT_242186</name>
</gene>
<dbReference type="EMBL" id="KZ819637">
    <property type="protein sequence ID" value="PWN88893.1"/>
    <property type="molecule type" value="Genomic_DNA"/>
</dbReference>
<reference evidence="2 3" key="1">
    <citation type="journal article" date="2018" name="Mol. Biol. Evol.">
        <title>Broad Genomic Sampling Reveals a Smut Pathogenic Ancestry of the Fungal Clade Ustilaginomycotina.</title>
        <authorList>
            <person name="Kijpornyongpan T."/>
            <person name="Mondo S.J."/>
            <person name="Barry K."/>
            <person name="Sandor L."/>
            <person name="Lee J."/>
            <person name="Lipzen A."/>
            <person name="Pangilinan J."/>
            <person name="LaButti K."/>
            <person name="Hainaut M."/>
            <person name="Henrissat B."/>
            <person name="Grigoriev I.V."/>
            <person name="Spatafora J.W."/>
            <person name="Aime M.C."/>
        </authorList>
    </citation>
    <scope>NUCLEOTIDE SEQUENCE [LARGE SCALE GENOMIC DNA]</scope>
    <source>
        <strain evidence="2 3">MCA 4198</strain>
    </source>
</reference>
<dbReference type="Gene3D" id="3.40.50.10860">
    <property type="entry name" value="Leucine Dehydrogenase, chain A, domain 1"/>
    <property type="match status" value="1"/>
</dbReference>
<evidence type="ECO:0000313" key="2">
    <source>
        <dbReference type="EMBL" id="PWN88893.1"/>
    </source>
</evidence>
<dbReference type="STRING" id="215250.A0A316YLF4"/>
<dbReference type="InterPro" id="IPR022893">
    <property type="entry name" value="Shikimate_DH_fam"/>
</dbReference>
<dbReference type="SUPFAM" id="SSF53223">
    <property type="entry name" value="Aminoacid dehydrogenase-like, N-terminal domain"/>
    <property type="match status" value="1"/>
</dbReference>
<feature type="region of interest" description="Disordered" evidence="1">
    <location>
        <begin position="41"/>
        <end position="64"/>
    </location>
</feature>
<name>A0A316YLF4_9BASI</name>
<protein>
    <submittedName>
        <fullName evidence="2">Uncharacterized protein</fullName>
    </submittedName>
</protein>
<dbReference type="InterPro" id="IPR036291">
    <property type="entry name" value="NAD(P)-bd_dom_sf"/>
</dbReference>
<sequence length="430" mass="45577">MSPPPHPTAQDIARAPRRHRLFGYPISHSASPAFQNTILQHGISSSSGSGSGSGSSSSSAPAAPTYSLCETKSVDEAHFYQLVRHDDRFGGAGVTMPLKVSVTARLGSDEGAVLDELDDVGSATQTVNTIVVLPSLAGETAVDKRRMVGTNTDYLGIRHAILRDVAKQAGHADAAHFYNRGPSVVARFPLASNGKPHSAFIIGSGGTCRSAVYALHNLGLSPLYLINRDAGETQDVVDHFRAKQSGIDLRPLRSVEAFDEEQAKRQRGEVGPVAAAVGAIPAMDPVTAEEKMVYTLAHRFLDERYEADAAVNAASTSTNESGSDASTLLLPLLPRRPFLDMCYKPRLTPLLAYAGRDQAGATWSPIGGVEAMVEQGLAQARMWAASACILDGRLPSDDPLSYATRAGDDGPLGAACEDEARRLVETMSDV</sequence>
<feature type="compositionally biased region" description="Low complexity" evidence="1">
    <location>
        <begin position="44"/>
        <end position="59"/>
    </location>
</feature>
<evidence type="ECO:0000313" key="3">
    <source>
        <dbReference type="Proteomes" id="UP000245768"/>
    </source>
</evidence>
<dbReference type="GO" id="GO:0019632">
    <property type="term" value="P:shikimate metabolic process"/>
    <property type="evidence" value="ECO:0007669"/>
    <property type="project" value="TreeGrafter"/>
</dbReference>
<dbReference type="AlphaFoldDB" id="A0A316YLF4"/>
<dbReference type="GO" id="GO:0004764">
    <property type="term" value="F:shikimate 3-dehydrogenase (NADP+) activity"/>
    <property type="evidence" value="ECO:0007669"/>
    <property type="project" value="InterPro"/>
</dbReference>
<dbReference type="OrthoDB" id="204377at2759"/>
<dbReference type="RefSeq" id="XP_025376091.1">
    <property type="nucleotide sequence ID" value="XM_025519274.1"/>
</dbReference>
<feature type="non-terminal residue" evidence="2">
    <location>
        <position position="430"/>
    </location>
</feature>
<proteinExistence type="predicted"/>